<dbReference type="Proteomes" id="UP001363151">
    <property type="component" value="Unassembled WGS sequence"/>
</dbReference>
<name>A0ABR1G8Q5_AURAN</name>
<dbReference type="EMBL" id="JBBJCI010000064">
    <property type="protein sequence ID" value="KAK7249541.1"/>
    <property type="molecule type" value="Genomic_DNA"/>
</dbReference>
<dbReference type="PROSITE" id="PS50297">
    <property type="entry name" value="ANK_REP_REGION"/>
    <property type="match status" value="1"/>
</dbReference>
<organism evidence="2 3">
    <name type="scientific">Aureococcus anophagefferens</name>
    <name type="common">Harmful bloom alga</name>
    <dbReference type="NCBI Taxonomy" id="44056"/>
    <lineage>
        <taxon>Eukaryota</taxon>
        <taxon>Sar</taxon>
        <taxon>Stramenopiles</taxon>
        <taxon>Ochrophyta</taxon>
        <taxon>Pelagophyceae</taxon>
        <taxon>Pelagomonadales</taxon>
        <taxon>Pelagomonadaceae</taxon>
        <taxon>Aureococcus</taxon>
    </lineage>
</organism>
<protein>
    <recommendedName>
        <fullName evidence="4">Ankyrin repeat protein</fullName>
    </recommendedName>
</protein>
<dbReference type="Gene3D" id="1.25.40.20">
    <property type="entry name" value="Ankyrin repeat-containing domain"/>
    <property type="match status" value="1"/>
</dbReference>
<dbReference type="InterPro" id="IPR036770">
    <property type="entry name" value="Ankyrin_rpt-contain_sf"/>
</dbReference>
<comment type="caution">
    <text evidence="2">The sequence shown here is derived from an EMBL/GenBank/DDBJ whole genome shotgun (WGS) entry which is preliminary data.</text>
</comment>
<dbReference type="InterPro" id="IPR002110">
    <property type="entry name" value="Ankyrin_rpt"/>
</dbReference>
<gene>
    <name evidence="2" type="ORF">SO694_0038105</name>
</gene>
<evidence type="ECO:0008006" key="4">
    <source>
        <dbReference type="Google" id="ProtNLM"/>
    </source>
</evidence>
<dbReference type="SUPFAM" id="SSF48403">
    <property type="entry name" value="Ankyrin repeat"/>
    <property type="match status" value="1"/>
</dbReference>
<accession>A0ABR1G8Q5</accession>
<sequence>MREILAHFQVDVNETDEGGVTLLHKAAAGAGTDVKQQNGTELLHNAASHGANETIKCLLSFGAEVVAAGGYENLVRTYRRVLTAPHGCLTRYLRRRFGRDAPHDIAARVLEFWKPPGGP</sequence>
<reference evidence="2 3" key="1">
    <citation type="submission" date="2024-03" db="EMBL/GenBank/DDBJ databases">
        <title>Aureococcus anophagefferens CCMP1851 and Kratosvirus quantuckense: Draft genome of a second virus-susceptible host strain in the model system.</title>
        <authorList>
            <person name="Chase E."/>
            <person name="Truchon A.R."/>
            <person name="Schepens W."/>
            <person name="Wilhelm S.W."/>
        </authorList>
    </citation>
    <scope>NUCLEOTIDE SEQUENCE [LARGE SCALE GENOMIC DNA]</scope>
    <source>
        <strain evidence="2 3">CCMP1851</strain>
    </source>
</reference>
<keyword evidence="3" id="KW-1185">Reference proteome</keyword>
<keyword evidence="1" id="KW-0040">ANK repeat</keyword>
<dbReference type="PROSITE" id="PS50088">
    <property type="entry name" value="ANK_REPEAT"/>
    <property type="match status" value="1"/>
</dbReference>
<feature type="repeat" description="ANK" evidence="1">
    <location>
        <begin position="38"/>
        <end position="70"/>
    </location>
</feature>
<evidence type="ECO:0000256" key="1">
    <source>
        <dbReference type="PROSITE-ProRule" id="PRU00023"/>
    </source>
</evidence>
<evidence type="ECO:0000313" key="3">
    <source>
        <dbReference type="Proteomes" id="UP001363151"/>
    </source>
</evidence>
<evidence type="ECO:0000313" key="2">
    <source>
        <dbReference type="EMBL" id="KAK7249541.1"/>
    </source>
</evidence>
<proteinExistence type="predicted"/>